<keyword evidence="2" id="KW-1133">Transmembrane helix</keyword>
<feature type="compositionally biased region" description="Basic and acidic residues" evidence="1">
    <location>
        <begin position="149"/>
        <end position="164"/>
    </location>
</feature>
<dbReference type="AlphaFoldDB" id="A0A0J9SF14"/>
<proteinExistence type="predicted"/>
<sequence>MKEIFGFSLIKILTFSALVWLSPNSYGSANLGESWENRINLDNNVDVRISRLLNARPEHFRHERNVNLKERKRNMLKDEDLYESVSLNKMKNKPNAREQMQDPRFHGRPDKAPSKLKHGEHPGKRNDKLANGKIHRRSKNDSDEDQDDNFLKEPEDGYYRREDNTDYGEGSTEYKKPPNNNNNQAVQKKPEVNNKNIVKLPPPPNGKVPQYMMEYYDYSKVKRGLKEKLTNMLNKMDVQFQLEFMRYLKGRKHTAEREFLELRGRKEKLAYYFKRYKVFLPIMTQSTIFSIFLLLALTATTITAPMTVMSFITGEILLNLMYYYLKEFIKIRKIHNTFKKHGVIIKK</sequence>
<organism evidence="3 4">
    <name type="scientific">Plasmodium vivax India VII</name>
    <dbReference type="NCBI Taxonomy" id="1077284"/>
    <lineage>
        <taxon>Eukaryota</taxon>
        <taxon>Sar</taxon>
        <taxon>Alveolata</taxon>
        <taxon>Apicomplexa</taxon>
        <taxon>Aconoidasida</taxon>
        <taxon>Haemosporida</taxon>
        <taxon>Plasmodiidae</taxon>
        <taxon>Plasmodium</taxon>
        <taxon>Plasmodium (Plasmodium)</taxon>
    </lineage>
</organism>
<feature type="region of interest" description="Disordered" evidence="1">
    <location>
        <begin position="79"/>
        <end position="204"/>
    </location>
</feature>
<keyword evidence="2" id="KW-0812">Transmembrane</keyword>
<evidence type="ECO:0000313" key="4">
    <source>
        <dbReference type="Proteomes" id="UP000053562"/>
    </source>
</evidence>
<evidence type="ECO:0000256" key="1">
    <source>
        <dbReference type="SAM" id="MobiDB-lite"/>
    </source>
</evidence>
<protein>
    <submittedName>
        <fullName evidence="3">Variable surface protein Vir12</fullName>
    </submittedName>
</protein>
<evidence type="ECO:0000313" key="3">
    <source>
        <dbReference type="EMBL" id="KMZ81589.1"/>
    </source>
</evidence>
<dbReference type="Proteomes" id="UP000053562">
    <property type="component" value="Unassembled WGS sequence"/>
</dbReference>
<reference evidence="3 4" key="1">
    <citation type="submission" date="2011-08" db="EMBL/GenBank/DDBJ databases">
        <title>The Genome Sequence of Plasmodium vivax India VII.</title>
        <authorList>
            <consortium name="The Broad Institute Genome Sequencing Platform"/>
            <consortium name="The Broad Institute Genome Sequencing Center for Infectious Disease"/>
            <person name="Neafsey D."/>
            <person name="Carlton J."/>
            <person name="Barnwell J."/>
            <person name="Collins W."/>
            <person name="Escalante A."/>
            <person name="Mullikin J."/>
            <person name="Saul A."/>
            <person name="Guigo R."/>
            <person name="Camara F."/>
            <person name="Young S.K."/>
            <person name="Zeng Q."/>
            <person name="Gargeya S."/>
            <person name="Fitzgerald M."/>
            <person name="Haas B."/>
            <person name="Abouelleil A."/>
            <person name="Alvarado L."/>
            <person name="Arachchi H.M."/>
            <person name="Berlin A."/>
            <person name="Brown A."/>
            <person name="Chapman S.B."/>
            <person name="Chen Z."/>
            <person name="Dunbar C."/>
            <person name="Freedman E."/>
            <person name="Gearin G."/>
            <person name="Gellesch M."/>
            <person name="Goldberg J."/>
            <person name="Griggs A."/>
            <person name="Gujja S."/>
            <person name="Heiman D."/>
            <person name="Howarth C."/>
            <person name="Larson L."/>
            <person name="Lui A."/>
            <person name="MacDonald P.J.P."/>
            <person name="Montmayeur A."/>
            <person name="Murphy C."/>
            <person name="Neiman D."/>
            <person name="Pearson M."/>
            <person name="Priest M."/>
            <person name="Roberts A."/>
            <person name="Saif S."/>
            <person name="Shea T."/>
            <person name="Shenoy N."/>
            <person name="Sisk P."/>
            <person name="Stolte C."/>
            <person name="Sykes S."/>
            <person name="Wortman J."/>
            <person name="Nusbaum C."/>
            <person name="Birren B."/>
        </authorList>
    </citation>
    <scope>NUCLEOTIDE SEQUENCE [LARGE SCALE GENOMIC DNA]</scope>
    <source>
        <strain evidence="3 4">India VII</strain>
    </source>
</reference>
<feature type="transmembrane region" description="Helical" evidence="2">
    <location>
        <begin position="308"/>
        <end position="325"/>
    </location>
</feature>
<name>A0A0J9SF14_PLAVI</name>
<keyword evidence="2" id="KW-0472">Membrane</keyword>
<feature type="transmembrane region" description="Helical" evidence="2">
    <location>
        <begin position="278"/>
        <end position="302"/>
    </location>
</feature>
<gene>
    <name evidence="3" type="ORF">PVIIG_04679</name>
</gene>
<dbReference type="OrthoDB" id="381905at2759"/>
<feature type="compositionally biased region" description="Basic and acidic residues" evidence="1">
    <location>
        <begin position="95"/>
        <end position="130"/>
    </location>
</feature>
<dbReference type="EMBL" id="KQ234239">
    <property type="protein sequence ID" value="KMZ81589.1"/>
    <property type="molecule type" value="Genomic_DNA"/>
</dbReference>
<evidence type="ECO:0000256" key="2">
    <source>
        <dbReference type="SAM" id="Phobius"/>
    </source>
</evidence>
<accession>A0A0J9SF14</accession>